<gene>
    <name evidence="4" type="ORF">GCM10007147_16020</name>
</gene>
<dbReference type="Pfam" id="PF01497">
    <property type="entry name" value="Peripla_BP_2"/>
    <property type="match status" value="1"/>
</dbReference>
<comment type="similarity">
    <text evidence="1">Belongs to the bacterial solute-binding protein 8 family.</text>
</comment>
<accession>A0A919CHF5</accession>
<dbReference type="SUPFAM" id="SSF53807">
    <property type="entry name" value="Helical backbone' metal receptor"/>
    <property type="match status" value="1"/>
</dbReference>
<dbReference type="PANTHER" id="PTHR30535:SF7">
    <property type="entry name" value="IRON(III) DICITRATE-BINDING PROTEIN"/>
    <property type="match status" value="1"/>
</dbReference>
<evidence type="ECO:0000259" key="3">
    <source>
        <dbReference type="PROSITE" id="PS50983"/>
    </source>
</evidence>
<protein>
    <submittedName>
        <fullName evidence="4">ABC transporter substrate-binding protein</fullName>
    </submittedName>
</protein>
<sequence>MKPTDAWAALRPARMPGFLTTSPRSGRPEQATARGLAPRRSGSAAALALLLLTTACSGSADDGDTGTGAADETIANCDMEVPADDPPERVFAAYQPAIETAHALGISDRLVGTAYLDAQVPEEYADAQAEQEYYPNLPSREELLSHNPDFVLSGFNGVFTEEQLGTRASLRELGVESWIPSPLCPSEDGKSDETIDPSTVTMEHIYDDLRDLGTLFDTEDRAEEVVADMEDTVGEVTERLEGEITEEDRPTVAIARPDDQGFRVAGGPDFSTEIIDLAGGVNAFADLDDGRNHAVSTEDLIERDPDFMLIDVCCDAEMTAADAAPQVEEVMDDPVLANVTAVEEEQVEEFTFADRSAGVRSAPAVAKVAEIIHPDLFE</sequence>
<name>A0A919CHF5_9ACTN</name>
<dbReference type="InterPro" id="IPR002491">
    <property type="entry name" value="ABC_transptr_periplasmic_BD"/>
</dbReference>
<dbReference type="RefSeq" id="WP_193517681.1">
    <property type="nucleotide sequence ID" value="NZ_BMXL01000006.1"/>
</dbReference>
<dbReference type="InterPro" id="IPR050902">
    <property type="entry name" value="ABC_Transporter_SBP"/>
</dbReference>
<dbReference type="AlphaFoldDB" id="A0A919CHF5"/>
<feature type="region of interest" description="Disordered" evidence="2">
    <location>
        <begin position="12"/>
        <end position="40"/>
    </location>
</feature>
<feature type="domain" description="Fe/B12 periplasmic-binding" evidence="3">
    <location>
        <begin position="89"/>
        <end position="378"/>
    </location>
</feature>
<keyword evidence="5" id="KW-1185">Reference proteome</keyword>
<comment type="caution">
    <text evidence="4">The sequence shown here is derived from an EMBL/GenBank/DDBJ whole genome shotgun (WGS) entry which is preliminary data.</text>
</comment>
<dbReference type="Gene3D" id="3.40.50.1980">
    <property type="entry name" value="Nitrogenase molybdenum iron protein domain"/>
    <property type="match status" value="2"/>
</dbReference>
<dbReference type="PROSITE" id="PS50983">
    <property type="entry name" value="FE_B12_PBP"/>
    <property type="match status" value="1"/>
</dbReference>
<evidence type="ECO:0000313" key="4">
    <source>
        <dbReference type="EMBL" id="GHD22105.1"/>
    </source>
</evidence>
<dbReference type="Proteomes" id="UP000654947">
    <property type="component" value="Unassembled WGS sequence"/>
</dbReference>
<dbReference type="EMBL" id="BMXL01000006">
    <property type="protein sequence ID" value="GHD22105.1"/>
    <property type="molecule type" value="Genomic_DNA"/>
</dbReference>
<evidence type="ECO:0000256" key="1">
    <source>
        <dbReference type="ARBA" id="ARBA00008814"/>
    </source>
</evidence>
<dbReference type="PANTHER" id="PTHR30535">
    <property type="entry name" value="VITAMIN B12-BINDING PROTEIN"/>
    <property type="match status" value="1"/>
</dbReference>
<evidence type="ECO:0000256" key="2">
    <source>
        <dbReference type="SAM" id="MobiDB-lite"/>
    </source>
</evidence>
<reference evidence="4 5" key="1">
    <citation type="journal article" date="2014" name="Int. J. Syst. Evol. Microbiol.">
        <title>Complete genome sequence of Corynebacterium casei LMG S-19264T (=DSM 44701T), isolated from a smear-ripened cheese.</title>
        <authorList>
            <consortium name="US DOE Joint Genome Institute (JGI-PGF)"/>
            <person name="Walter F."/>
            <person name="Albersmeier A."/>
            <person name="Kalinowski J."/>
            <person name="Ruckert C."/>
        </authorList>
    </citation>
    <scope>NUCLEOTIDE SEQUENCE [LARGE SCALE GENOMIC DNA]</scope>
    <source>
        <strain evidence="4 5">KCTC 19473</strain>
    </source>
</reference>
<proteinExistence type="inferred from homology"/>
<organism evidence="4 5">
    <name type="scientific">Nocardiopsis kunsanensis</name>
    <dbReference type="NCBI Taxonomy" id="141693"/>
    <lineage>
        <taxon>Bacteria</taxon>
        <taxon>Bacillati</taxon>
        <taxon>Actinomycetota</taxon>
        <taxon>Actinomycetes</taxon>
        <taxon>Streptosporangiales</taxon>
        <taxon>Nocardiopsidaceae</taxon>
        <taxon>Nocardiopsis</taxon>
    </lineage>
</organism>
<evidence type="ECO:0000313" key="5">
    <source>
        <dbReference type="Proteomes" id="UP000654947"/>
    </source>
</evidence>